<evidence type="ECO:0000256" key="1">
    <source>
        <dbReference type="SAM" id="MobiDB-lite"/>
    </source>
</evidence>
<sequence length="1504" mass="156732">GGIETCSDQAGCLDIFMDSGTCKTVTGSNASWLYCEVCLYWSNVRGTCAKSTGDTVSHVCMGDEFYPVIATAGGQPAAGNTQKLDGWSNGAENRYCQWVRWNSSNFDTELVHFTVKDGTGACRDAPGPLQVTLQGLTATCQAPRVVNNTLAGCGTGDQANECLWSFNVPRPGTSAFNSISLGSTQGGIETCSDQAGCLDIFMDSGTCKTVTGSNASWLYCEVCLYWSNVRGTCAKTTGDTVSHVCMGDEFYPVIATAGGQPAAGNTQKLDGWSNGAENRYCQWVRWNSSNFDTELVHFTVKDGTGACRDAPGPLQVTLQGLTATCQAPRVVNNTLAGCGTGDQANECLWSFNVPRPGTSAFKCASSPPLPPVPPSTNAPPPQLSTPASPSPVSPSLAPSPPPSLPRENPPSPQPKPPPPARPYSGSGCFVGPVKYCKVVAALGTSCMDAYTGLPLPYEVTSAYYLSGDQPSVHTEALVVTPVTKLLQFTDPSRTPLQRAYGMVGVNCSGALDGNLAALTDKKIATRLTGVRMLYADAKLSSLVVLSVSVLSSLPETSLPQCRDAASKVDAVYAALATRAALVGKVDLSAAGLLNATIMSAARNTCNASAEDVLAAGAMALANQAEFMYRRLVAELLEDGTMSSLLSALPLHALSAATRVAYLAQTRCGEVLAAVRRGEDSAAQQFVEVNKARNGTVFVPADLPLLLAAAPVNLTLMAQGLGLSEVPPPSDLWLHLRSSVGDLASCKVEATYLYPYQRTSAVTSTNGSALLPGASSALVTVPSGCSDSASLAKTRTSMSVLVPPTSSKAVVDQVACLATKAFIQVSDGEAPRDISADDYARAYQCLGVTLPSELVGTTNFVSQEWKADSVFDVRVKLANARLQCVTEPTSRFINGLSGEDEDDVFDKLMTRLARDVRSNTVMLNNKTYLAGVVRDTCEESLREAASRQRRRLLQIDLSTDVLEGMFSTVASTVAASVQYLMDLETQLLANVSTSSSSSNSTNTNTNTSAITRAVLTKATQVVVVQTTALGPALANLASEASSGNTPTLELQFTGDGLRQQIDAVQVPVPATPAGAPEGDGRGVGSQSGGTDTEAGTAAGGSGSPSTSSQDGRSRSKGVPIGLIAGIVAGGVVAAILAVYVAVRMSKRSKASNDFQEQQADSGEMQDPAEADYMSEEAPGEGGQPSAVMAIPEALQRLQVSIVPPLPPSKLRWRVATAAAAAGGDASGAGPSSFSPRNVLSSREGSVHSPVHDDLDVEQLEFKRSPSAPLRDDLSTVQRGESMAALPGQVGRLPRRVTVSGTYERSALAAEMVSGIAAARDMSVPNSPASVRSALAPRMSRQPSGAGDIALPPPPPLGMPRRVTLSGAEGAAQLEGAERPPRPGGPRSDSMRRLNTRNLVELPDAPNTVDEPQRRVTVSGVEGPTQGAAAAAGRSFLTAPRWSVQRMNVAAMAAAEPDLPVTRLSNSGDANSSPSSSRRVTGAGDASRQPSRQASRQSCREVLDGC</sequence>
<name>D8U5U5_VOLCA</name>
<feature type="region of interest" description="Disordered" evidence="1">
    <location>
        <begin position="1147"/>
        <end position="1166"/>
    </location>
</feature>
<dbReference type="OrthoDB" id="550390at2759"/>
<feature type="region of interest" description="Disordered" evidence="1">
    <location>
        <begin position="1454"/>
        <end position="1504"/>
    </location>
</feature>
<organism evidence="4">
    <name type="scientific">Volvox carteri f. nagariensis</name>
    <dbReference type="NCBI Taxonomy" id="3068"/>
    <lineage>
        <taxon>Eukaryota</taxon>
        <taxon>Viridiplantae</taxon>
        <taxon>Chlorophyta</taxon>
        <taxon>core chlorophytes</taxon>
        <taxon>Chlorophyceae</taxon>
        <taxon>CS clade</taxon>
        <taxon>Chlamydomonadales</taxon>
        <taxon>Volvocaceae</taxon>
        <taxon>Volvox</taxon>
    </lineage>
</organism>
<dbReference type="KEGG" id="vcn:VOLCADRAFT_94815"/>
<dbReference type="Proteomes" id="UP000001058">
    <property type="component" value="Unassembled WGS sequence"/>
</dbReference>
<keyword evidence="4" id="KW-1185">Reference proteome</keyword>
<gene>
    <name evidence="3" type="ORF">VOLCADRAFT_94815</name>
</gene>
<keyword evidence="2" id="KW-0472">Membrane</keyword>
<feature type="region of interest" description="Disordered" evidence="1">
    <location>
        <begin position="1320"/>
        <end position="1391"/>
    </location>
</feature>
<feature type="compositionally biased region" description="Low complexity" evidence="1">
    <location>
        <begin position="1485"/>
        <end position="1495"/>
    </location>
</feature>
<proteinExistence type="predicted"/>
<feature type="compositionally biased region" description="Pro residues" evidence="1">
    <location>
        <begin position="367"/>
        <end position="421"/>
    </location>
</feature>
<dbReference type="GeneID" id="9617122"/>
<dbReference type="RefSeq" id="XP_002954031.1">
    <property type="nucleotide sequence ID" value="XM_002953985.1"/>
</dbReference>
<accession>D8U5U5</accession>
<feature type="compositionally biased region" description="Low complexity" evidence="1">
    <location>
        <begin position="1222"/>
        <end position="1233"/>
    </location>
</feature>
<keyword evidence="2" id="KW-0812">Transmembrane</keyword>
<dbReference type="InParanoid" id="D8U5U5"/>
<feature type="compositionally biased region" description="Polar residues" evidence="1">
    <location>
        <begin position="1150"/>
        <end position="1159"/>
    </location>
</feature>
<feature type="transmembrane region" description="Helical" evidence="2">
    <location>
        <begin position="1117"/>
        <end position="1141"/>
    </location>
</feature>
<reference evidence="3 4" key="1">
    <citation type="journal article" date="2010" name="Science">
        <title>Genomic analysis of organismal complexity in the multicellular green alga Volvox carteri.</title>
        <authorList>
            <person name="Prochnik S.E."/>
            <person name="Umen J."/>
            <person name="Nedelcu A.M."/>
            <person name="Hallmann A."/>
            <person name="Miller S.M."/>
            <person name="Nishii I."/>
            <person name="Ferris P."/>
            <person name="Kuo A."/>
            <person name="Mitros T."/>
            <person name="Fritz-Laylin L.K."/>
            <person name="Hellsten U."/>
            <person name="Chapman J."/>
            <person name="Simakov O."/>
            <person name="Rensing S.A."/>
            <person name="Terry A."/>
            <person name="Pangilinan J."/>
            <person name="Kapitonov V."/>
            <person name="Jurka J."/>
            <person name="Salamov A."/>
            <person name="Shapiro H."/>
            <person name="Schmutz J."/>
            <person name="Grimwood J."/>
            <person name="Lindquist E."/>
            <person name="Lucas S."/>
            <person name="Grigoriev I.V."/>
            <person name="Schmitt R."/>
            <person name="Kirk D."/>
            <person name="Rokhsar D.S."/>
        </authorList>
    </citation>
    <scope>NUCLEOTIDE SEQUENCE [LARGE SCALE GENOMIC DNA]</scope>
    <source>
        <strain evidence="4">f. Nagariensis / Eve</strain>
    </source>
</reference>
<feature type="region of interest" description="Disordered" evidence="1">
    <location>
        <begin position="1068"/>
        <end position="1114"/>
    </location>
</feature>
<feature type="region of interest" description="Disordered" evidence="1">
    <location>
        <begin position="362"/>
        <end position="421"/>
    </location>
</feature>
<dbReference type="EMBL" id="GL378360">
    <property type="protein sequence ID" value="EFJ45060.1"/>
    <property type="molecule type" value="Genomic_DNA"/>
</dbReference>
<keyword evidence="2" id="KW-1133">Transmembrane helix</keyword>
<protein>
    <submittedName>
        <fullName evidence="3">Uncharacterized protein</fullName>
    </submittedName>
</protein>
<feature type="non-terminal residue" evidence="3">
    <location>
        <position position="1"/>
    </location>
</feature>
<evidence type="ECO:0000313" key="3">
    <source>
        <dbReference type="EMBL" id="EFJ45060.1"/>
    </source>
</evidence>
<feature type="region of interest" description="Disordered" evidence="1">
    <location>
        <begin position="1222"/>
        <end position="1250"/>
    </location>
</feature>
<evidence type="ECO:0000256" key="2">
    <source>
        <dbReference type="SAM" id="Phobius"/>
    </source>
</evidence>
<evidence type="ECO:0000313" key="4">
    <source>
        <dbReference type="Proteomes" id="UP000001058"/>
    </source>
</evidence>
<feature type="compositionally biased region" description="Low complexity" evidence="1">
    <location>
        <begin position="1463"/>
        <end position="1475"/>
    </location>
</feature>